<keyword evidence="1" id="KW-0472">Membrane</keyword>
<feature type="transmembrane region" description="Helical" evidence="1">
    <location>
        <begin position="5"/>
        <end position="27"/>
    </location>
</feature>
<feature type="transmembrane region" description="Helical" evidence="1">
    <location>
        <begin position="33"/>
        <end position="52"/>
    </location>
</feature>
<evidence type="ECO:0000313" key="3">
    <source>
        <dbReference type="Proteomes" id="UP000177174"/>
    </source>
</evidence>
<evidence type="ECO:0000256" key="1">
    <source>
        <dbReference type="SAM" id="Phobius"/>
    </source>
</evidence>
<reference evidence="2 3" key="1">
    <citation type="journal article" date="2016" name="Nat. Commun.">
        <title>Thousands of microbial genomes shed light on interconnected biogeochemical processes in an aquifer system.</title>
        <authorList>
            <person name="Anantharaman K."/>
            <person name="Brown C.T."/>
            <person name="Hug L.A."/>
            <person name="Sharon I."/>
            <person name="Castelle C.J."/>
            <person name="Probst A.J."/>
            <person name="Thomas B.C."/>
            <person name="Singh A."/>
            <person name="Wilkins M.J."/>
            <person name="Karaoz U."/>
            <person name="Brodie E.L."/>
            <person name="Williams K.H."/>
            <person name="Hubbard S.S."/>
            <person name="Banfield J.F."/>
        </authorList>
    </citation>
    <scope>NUCLEOTIDE SEQUENCE [LARGE SCALE GENOMIC DNA]</scope>
</reference>
<evidence type="ECO:0000313" key="2">
    <source>
        <dbReference type="EMBL" id="OGY63333.1"/>
    </source>
</evidence>
<keyword evidence="1" id="KW-1133">Transmembrane helix</keyword>
<protein>
    <submittedName>
        <fullName evidence="2">Uncharacterized protein</fullName>
    </submittedName>
</protein>
<gene>
    <name evidence="2" type="ORF">A3E64_02050</name>
</gene>
<accession>A0A1G1ZFK6</accession>
<keyword evidence="1" id="KW-0812">Transmembrane</keyword>
<proteinExistence type="predicted"/>
<dbReference type="STRING" id="1798405.A3E64_02050"/>
<sequence>MGRVVYDYIATLIALFAIVILGSLSIAGITGPGLLVSTLFLLVGFFVFETLVPRSAIDELRKNHK</sequence>
<name>A0A1G1ZFK6_9BACT</name>
<dbReference type="AlphaFoldDB" id="A0A1G1ZFK6"/>
<organism evidence="2 3">
    <name type="scientific">Candidatus Harrisonbacteria bacterium RIFCSPHIGHO2_12_FULL_48_16</name>
    <dbReference type="NCBI Taxonomy" id="1798405"/>
    <lineage>
        <taxon>Bacteria</taxon>
        <taxon>Candidatus Harrisoniibacteriota</taxon>
    </lineage>
</organism>
<dbReference type="EMBL" id="MHJH01000040">
    <property type="protein sequence ID" value="OGY63333.1"/>
    <property type="molecule type" value="Genomic_DNA"/>
</dbReference>
<comment type="caution">
    <text evidence="2">The sequence shown here is derived from an EMBL/GenBank/DDBJ whole genome shotgun (WGS) entry which is preliminary data.</text>
</comment>
<dbReference type="Proteomes" id="UP000177174">
    <property type="component" value="Unassembled WGS sequence"/>
</dbReference>